<dbReference type="PROSITE" id="PS51257">
    <property type="entry name" value="PROKAR_LIPOPROTEIN"/>
    <property type="match status" value="1"/>
</dbReference>
<organism evidence="3 4">
    <name type="scientific">Tessaracoccus flavus</name>
    <dbReference type="NCBI Taxonomy" id="1610493"/>
    <lineage>
        <taxon>Bacteria</taxon>
        <taxon>Bacillati</taxon>
        <taxon>Actinomycetota</taxon>
        <taxon>Actinomycetes</taxon>
        <taxon>Propionibacteriales</taxon>
        <taxon>Propionibacteriaceae</taxon>
        <taxon>Tessaracoccus</taxon>
    </lineage>
</organism>
<gene>
    <name evidence="3" type="ORF">RPIT_07860</name>
</gene>
<evidence type="ECO:0000256" key="2">
    <source>
        <dbReference type="SAM" id="SignalP"/>
    </source>
</evidence>
<keyword evidence="4" id="KW-1185">Reference proteome</keyword>
<dbReference type="RefSeq" id="WP_077342086.1">
    <property type="nucleotide sequence ID" value="NZ_CP019605.1"/>
</dbReference>
<feature type="compositionally biased region" description="Low complexity" evidence="1">
    <location>
        <begin position="21"/>
        <end position="39"/>
    </location>
</feature>
<protein>
    <submittedName>
        <fullName evidence="3">Uncharacterized protein</fullName>
    </submittedName>
</protein>
<keyword evidence="2" id="KW-0732">Signal</keyword>
<feature type="region of interest" description="Disordered" evidence="1">
    <location>
        <begin position="21"/>
        <end position="57"/>
    </location>
</feature>
<feature type="signal peptide" evidence="2">
    <location>
        <begin position="1"/>
        <end position="20"/>
    </location>
</feature>
<evidence type="ECO:0000256" key="1">
    <source>
        <dbReference type="SAM" id="MobiDB-lite"/>
    </source>
</evidence>
<proteinExistence type="predicted"/>
<feature type="chain" id="PRO_5043904510" evidence="2">
    <location>
        <begin position="21"/>
        <end position="220"/>
    </location>
</feature>
<accession>A0A1Q2CF88</accession>
<name>A0A1Q2CF88_9ACTN</name>
<dbReference type="Proteomes" id="UP000188324">
    <property type="component" value="Chromosome"/>
</dbReference>
<dbReference type="EMBL" id="CP019605">
    <property type="protein sequence ID" value="AQP44730.1"/>
    <property type="molecule type" value="Genomic_DNA"/>
</dbReference>
<evidence type="ECO:0000313" key="3">
    <source>
        <dbReference type="EMBL" id="AQP44730.1"/>
    </source>
</evidence>
<dbReference type="AlphaFoldDB" id="A0A1Q2CF88"/>
<dbReference type="KEGG" id="tfl:RPIT_07860"/>
<sequence length="220" mass="22878">MRRGWSVAAAGLCLALSACSGTSLGTSPSEPTTVTTPSTQESAVTTEPASVRASIEASVSRDERGLRVSYTVTNDGEAPLLVLTERGHDQSGSSTAPREPESVWVSQASPDAARLSKQVFSTTPGTLLYAPWRAPAALVDRGGHLNGEMSVPLPLRGDLPDVSEAMVHDEQPLTTAPTQVEVCVQVAPSPGPTAYNDEITMDSPGRALVCTGPLALPSDE</sequence>
<reference evidence="3 4" key="1">
    <citation type="journal article" date="2016" name="Int. J. Syst. Evol. Microbiol.">
        <title>Tessaracoccus flavus sp. nov., isolated from the drainage system of a lindane-producing factory.</title>
        <authorList>
            <person name="Kumari R."/>
            <person name="Singh P."/>
            <person name="Schumann P."/>
            <person name="Lal R."/>
        </authorList>
    </citation>
    <scope>NUCLEOTIDE SEQUENCE [LARGE SCALE GENOMIC DNA]</scope>
    <source>
        <strain evidence="3 4">RP1T</strain>
    </source>
</reference>
<evidence type="ECO:0000313" key="4">
    <source>
        <dbReference type="Proteomes" id="UP000188324"/>
    </source>
</evidence>
<dbReference type="OrthoDB" id="4866442at2"/>